<name>A0ABQ3B4U7_9GAMM</name>
<sequence>MLSAKVLGAVLVVVCGCLVACGTPGRSYTDTKLVETLEIEIMPNTSKMFVYRLRLPEDRIANGVKVERGGFQRGDVDRGGVPISSSTPKRLLENTGYVVERLGYCREGFLEIDSSVAPYNLWMKGECKEGATEEDKKKFGTKQTLAVTLSK</sequence>
<dbReference type="Proteomes" id="UP000619761">
    <property type="component" value="Unassembled WGS sequence"/>
</dbReference>
<gene>
    <name evidence="1" type="ORF">GCM10011613_23750</name>
</gene>
<evidence type="ECO:0008006" key="3">
    <source>
        <dbReference type="Google" id="ProtNLM"/>
    </source>
</evidence>
<dbReference type="RefSeq" id="WP_189418887.1">
    <property type="nucleotide sequence ID" value="NZ_BMYZ01000002.1"/>
</dbReference>
<evidence type="ECO:0000313" key="2">
    <source>
        <dbReference type="Proteomes" id="UP000619761"/>
    </source>
</evidence>
<accession>A0ABQ3B4U7</accession>
<organism evidence="1 2">
    <name type="scientific">Cellvibrio zantedeschiae</name>
    <dbReference type="NCBI Taxonomy" id="1237077"/>
    <lineage>
        <taxon>Bacteria</taxon>
        <taxon>Pseudomonadati</taxon>
        <taxon>Pseudomonadota</taxon>
        <taxon>Gammaproteobacteria</taxon>
        <taxon>Cellvibrionales</taxon>
        <taxon>Cellvibrionaceae</taxon>
        <taxon>Cellvibrio</taxon>
    </lineage>
</organism>
<comment type="caution">
    <text evidence="1">The sequence shown here is derived from an EMBL/GenBank/DDBJ whole genome shotgun (WGS) entry which is preliminary data.</text>
</comment>
<keyword evidence="2" id="KW-1185">Reference proteome</keyword>
<dbReference type="EMBL" id="BMYZ01000002">
    <property type="protein sequence ID" value="GGY78361.1"/>
    <property type="molecule type" value="Genomic_DNA"/>
</dbReference>
<proteinExistence type="predicted"/>
<evidence type="ECO:0000313" key="1">
    <source>
        <dbReference type="EMBL" id="GGY78361.1"/>
    </source>
</evidence>
<reference evidence="2" key="1">
    <citation type="journal article" date="2019" name="Int. J. Syst. Evol. Microbiol.">
        <title>The Global Catalogue of Microorganisms (GCM) 10K type strain sequencing project: providing services to taxonomists for standard genome sequencing and annotation.</title>
        <authorList>
            <consortium name="The Broad Institute Genomics Platform"/>
            <consortium name="The Broad Institute Genome Sequencing Center for Infectious Disease"/>
            <person name="Wu L."/>
            <person name="Ma J."/>
        </authorList>
    </citation>
    <scope>NUCLEOTIDE SEQUENCE [LARGE SCALE GENOMIC DNA]</scope>
    <source>
        <strain evidence="2">KCTC 32239</strain>
    </source>
</reference>
<dbReference type="PROSITE" id="PS51257">
    <property type="entry name" value="PROKAR_LIPOPROTEIN"/>
    <property type="match status" value="1"/>
</dbReference>
<protein>
    <recommendedName>
        <fullName evidence="3">Lipoprotein</fullName>
    </recommendedName>
</protein>